<evidence type="ECO:0000313" key="2">
    <source>
        <dbReference type="Proteomes" id="UP000076420"/>
    </source>
</evidence>
<organism evidence="1 2">
    <name type="scientific">Biomphalaria glabrata</name>
    <name type="common">Bloodfluke planorb</name>
    <name type="synonym">Freshwater snail</name>
    <dbReference type="NCBI Taxonomy" id="6526"/>
    <lineage>
        <taxon>Eukaryota</taxon>
        <taxon>Metazoa</taxon>
        <taxon>Spiralia</taxon>
        <taxon>Lophotrochozoa</taxon>
        <taxon>Mollusca</taxon>
        <taxon>Gastropoda</taxon>
        <taxon>Heterobranchia</taxon>
        <taxon>Euthyneura</taxon>
        <taxon>Panpulmonata</taxon>
        <taxon>Hygrophila</taxon>
        <taxon>Lymnaeoidea</taxon>
        <taxon>Planorbidae</taxon>
        <taxon>Biomphalaria</taxon>
    </lineage>
</organism>
<dbReference type="EnsemblMetazoa" id="BGLB011394-RD">
    <property type="protein sequence ID" value="BGLB011394-PD"/>
    <property type="gene ID" value="BGLB011394"/>
</dbReference>
<name>A0A2C9K133_BIOGL</name>
<gene>
    <name evidence="1" type="primary">106076736</name>
</gene>
<accession>A0A2C9K133</accession>
<sequence length="106" mass="11944">MLQYQELNARDTDMTCDPDVPSRPQPGLNVHAIAMPQGDVHVTSCLEGEYLDWYKCSPCEEGTFRTKQMAAQDRYSWCQKCQEPGLIPFGDVGNVVDRFGAVQSRD</sequence>
<reference evidence="1" key="1">
    <citation type="submission" date="2020-05" db="UniProtKB">
        <authorList>
            <consortium name="EnsemblMetazoa"/>
        </authorList>
    </citation>
    <scope>IDENTIFICATION</scope>
    <source>
        <strain evidence="1">BB02</strain>
    </source>
</reference>
<protein>
    <submittedName>
        <fullName evidence="1">Uncharacterized protein</fullName>
    </submittedName>
</protein>
<dbReference type="VEuPathDB" id="VectorBase:BGLB011394"/>
<dbReference type="VEuPathDB" id="VectorBase:BGLAX_047512"/>
<dbReference type="OrthoDB" id="6114376at2759"/>
<dbReference type="AlphaFoldDB" id="A0A2C9K133"/>
<evidence type="ECO:0000313" key="1">
    <source>
        <dbReference type="EnsemblMetazoa" id="BGLB011394-PD"/>
    </source>
</evidence>
<dbReference type="Proteomes" id="UP000076420">
    <property type="component" value="Unassembled WGS sequence"/>
</dbReference>
<proteinExistence type="predicted"/>